<comment type="subcellular location">
    <subcellularLocation>
        <location evidence="5">Nucleus</location>
    </subcellularLocation>
</comment>
<feature type="DNA-binding region" description="DM" evidence="5">
    <location>
        <begin position="176"/>
        <end position="220"/>
    </location>
</feature>
<dbReference type="WBParaSite" id="MBELARI_LOCUS1390">
    <property type="protein sequence ID" value="MBELARI_LOCUS1390"/>
    <property type="gene ID" value="MBELARI_LOCUS1390"/>
</dbReference>
<dbReference type="AlphaFoldDB" id="A0AAF3EJE3"/>
<dbReference type="SMART" id="SM00301">
    <property type="entry name" value="DM"/>
    <property type="match status" value="2"/>
</dbReference>
<evidence type="ECO:0000256" key="5">
    <source>
        <dbReference type="PROSITE-ProRule" id="PRU00070"/>
    </source>
</evidence>
<dbReference type="PANTHER" id="PTHR12322">
    <property type="entry name" value="DOUBLESEX AND MAB-3 RELATED TRANSCRIPTION FACTOR DMRT"/>
    <property type="match status" value="1"/>
</dbReference>
<reference evidence="9" key="1">
    <citation type="submission" date="2024-02" db="UniProtKB">
        <authorList>
            <consortium name="WormBaseParasite"/>
        </authorList>
    </citation>
    <scope>IDENTIFICATION</scope>
</reference>
<feature type="DNA-binding region" description="DM" evidence="5">
    <location>
        <begin position="81"/>
        <end position="126"/>
    </location>
</feature>
<dbReference type="GO" id="GO:0046872">
    <property type="term" value="F:metal ion binding"/>
    <property type="evidence" value="ECO:0007669"/>
    <property type="project" value="UniProtKB-KW"/>
</dbReference>
<evidence type="ECO:0000259" key="7">
    <source>
        <dbReference type="PROSITE" id="PS50809"/>
    </source>
</evidence>
<dbReference type="GO" id="GO:0000978">
    <property type="term" value="F:RNA polymerase II cis-regulatory region sequence-specific DNA binding"/>
    <property type="evidence" value="ECO:0007669"/>
    <property type="project" value="TreeGrafter"/>
</dbReference>
<dbReference type="InterPro" id="IPR026607">
    <property type="entry name" value="DMRT"/>
</dbReference>
<keyword evidence="8" id="KW-1185">Reference proteome</keyword>
<evidence type="ECO:0000256" key="1">
    <source>
        <dbReference type="ARBA" id="ARBA00022723"/>
    </source>
</evidence>
<evidence type="ECO:0000256" key="6">
    <source>
        <dbReference type="SAM" id="MobiDB-lite"/>
    </source>
</evidence>
<evidence type="ECO:0000313" key="9">
    <source>
        <dbReference type="WBParaSite" id="MBELARI_LOCUS1390"/>
    </source>
</evidence>
<feature type="domain" description="DM" evidence="7">
    <location>
        <begin position="81"/>
        <end position="126"/>
    </location>
</feature>
<evidence type="ECO:0000256" key="2">
    <source>
        <dbReference type="ARBA" id="ARBA00022833"/>
    </source>
</evidence>
<accession>A0AAF3EJE3</accession>
<dbReference type="PROSITE" id="PS50809">
    <property type="entry name" value="DM_2"/>
    <property type="match status" value="2"/>
</dbReference>
<name>A0AAF3EJE3_9BILA</name>
<organism evidence="8 9">
    <name type="scientific">Mesorhabditis belari</name>
    <dbReference type="NCBI Taxonomy" id="2138241"/>
    <lineage>
        <taxon>Eukaryota</taxon>
        <taxon>Metazoa</taxon>
        <taxon>Ecdysozoa</taxon>
        <taxon>Nematoda</taxon>
        <taxon>Chromadorea</taxon>
        <taxon>Rhabditida</taxon>
        <taxon>Rhabditina</taxon>
        <taxon>Rhabditomorpha</taxon>
        <taxon>Rhabditoidea</taxon>
        <taxon>Rhabditidae</taxon>
        <taxon>Mesorhabditinae</taxon>
        <taxon>Mesorhabditis</taxon>
    </lineage>
</organism>
<dbReference type="Gene3D" id="4.10.1040.10">
    <property type="entry name" value="DM DNA-binding domain"/>
    <property type="match status" value="2"/>
</dbReference>
<dbReference type="GO" id="GO:0000981">
    <property type="term" value="F:DNA-binding transcription factor activity, RNA polymerase II-specific"/>
    <property type="evidence" value="ECO:0007669"/>
    <property type="project" value="TreeGrafter"/>
</dbReference>
<dbReference type="PROSITE" id="PS40000">
    <property type="entry name" value="DM_1"/>
    <property type="match status" value="1"/>
</dbReference>
<keyword evidence="1 5" id="KW-0479">Metal-binding</keyword>
<evidence type="ECO:0000256" key="4">
    <source>
        <dbReference type="ARBA" id="ARBA00023242"/>
    </source>
</evidence>
<protein>
    <submittedName>
        <fullName evidence="9">DM domain-containing protein</fullName>
    </submittedName>
</protein>
<evidence type="ECO:0000313" key="8">
    <source>
        <dbReference type="Proteomes" id="UP000887575"/>
    </source>
</evidence>
<dbReference type="Pfam" id="PF00751">
    <property type="entry name" value="DM"/>
    <property type="match status" value="2"/>
</dbReference>
<dbReference type="PANTHER" id="PTHR12322:SF49">
    <property type="entry name" value="DM DOMAIN-CONTAINING PROTEIN"/>
    <property type="match status" value="1"/>
</dbReference>
<dbReference type="Proteomes" id="UP000887575">
    <property type="component" value="Unassembled WGS sequence"/>
</dbReference>
<feature type="compositionally biased region" description="Polar residues" evidence="6">
    <location>
        <begin position="7"/>
        <end position="23"/>
    </location>
</feature>
<keyword evidence="3 5" id="KW-0238">DNA-binding</keyword>
<feature type="domain" description="DM" evidence="7">
    <location>
        <begin position="176"/>
        <end position="220"/>
    </location>
</feature>
<proteinExistence type="predicted"/>
<keyword evidence="4 5" id="KW-0539">Nucleus</keyword>
<feature type="region of interest" description="Disordered" evidence="6">
    <location>
        <begin position="1"/>
        <end position="57"/>
    </location>
</feature>
<dbReference type="GO" id="GO:0007548">
    <property type="term" value="P:sex differentiation"/>
    <property type="evidence" value="ECO:0007669"/>
    <property type="project" value="TreeGrafter"/>
</dbReference>
<keyword evidence="2 5" id="KW-0862">Zinc</keyword>
<feature type="compositionally biased region" description="Polar residues" evidence="6">
    <location>
        <begin position="33"/>
        <end position="42"/>
    </location>
</feature>
<dbReference type="SUPFAM" id="SSF82927">
    <property type="entry name" value="Cysteine-rich DNA binding domain, (DM domain)"/>
    <property type="match status" value="2"/>
</dbReference>
<dbReference type="InterPro" id="IPR036407">
    <property type="entry name" value="DM_DNA-bd_sf"/>
</dbReference>
<dbReference type="InterPro" id="IPR001275">
    <property type="entry name" value="DM_DNA-bd"/>
</dbReference>
<sequence length="230" mass="26306">MDDEVTGRQSEPCSPQPSTSQETRNSDHEEQPEQPTTNCQEASTSSNPSSSMAPLMPFSMPVQQNVKFMKRKTQRDVKRYCSLCRQHGLLEETRGHSCSKRDCECLKCKLMRRRREIMTSQIRLRREQERVMERRFDGEIPASSQRINHASTSPKQSPHCSTHITIEEAITAVYACQKCKNHGIMQSKKDHIKDCQFSTCECPLCSLIDSRRKVEICMKECQASEPSTSG</sequence>
<evidence type="ECO:0000256" key="3">
    <source>
        <dbReference type="ARBA" id="ARBA00023125"/>
    </source>
</evidence>
<dbReference type="GO" id="GO:0005634">
    <property type="term" value="C:nucleus"/>
    <property type="evidence" value="ECO:0007669"/>
    <property type="project" value="UniProtKB-SubCell"/>
</dbReference>